<keyword evidence="8" id="KW-1185">Reference proteome</keyword>
<feature type="transmembrane region" description="Helical" evidence="6">
    <location>
        <begin position="36"/>
        <end position="60"/>
    </location>
</feature>
<dbReference type="Proteomes" id="UP001056937">
    <property type="component" value="Chromosome 1"/>
</dbReference>
<sequence length="188" mass="18471">MDGLLPAFLLAALTQIGDRPERLVIALGQRYRRTGAALLGVALAAIALMALAGAGGAALAGSINHRGLRLIEGLALLLAAAGGLWRGKPAPPLDGWRLGATATAALSLFVLALGERAQLLVAAIAGASGQPVATAIGGSAGLVLGLAPGAALGARWARLAPLRAIRIGLAALLALAGAGLIVSALELI</sequence>
<evidence type="ECO:0000256" key="3">
    <source>
        <dbReference type="ARBA" id="ARBA00022692"/>
    </source>
</evidence>
<evidence type="ECO:0000313" key="8">
    <source>
        <dbReference type="Proteomes" id="UP001056937"/>
    </source>
</evidence>
<protein>
    <recommendedName>
        <fullName evidence="6">GDT1 family protein</fullName>
    </recommendedName>
</protein>
<dbReference type="Pfam" id="PF01169">
    <property type="entry name" value="GDT1"/>
    <property type="match status" value="1"/>
</dbReference>
<comment type="similarity">
    <text evidence="2 6">Belongs to the GDT1 family.</text>
</comment>
<feature type="transmembrane region" description="Helical" evidence="6">
    <location>
        <begin position="164"/>
        <end position="185"/>
    </location>
</feature>
<reference evidence="7" key="1">
    <citation type="journal article" date="2022" name="Toxins">
        <title>Genomic Analysis of Sphingopyxis sp. USTB-05 for Biodegrading Cyanobacterial Hepatotoxins.</title>
        <authorList>
            <person name="Liu C."/>
            <person name="Xu Q."/>
            <person name="Zhao Z."/>
            <person name="Zhang H."/>
            <person name="Liu X."/>
            <person name="Yin C."/>
            <person name="Liu Y."/>
            <person name="Yan H."/>
        </authorList>
    </citation>
    <scope>NUCLEOTIDE SEQUENCE</scope>
    <source>
        <strain evidence="7">NBD5</strain>
    </source>
</reference>
<comment type="subcellular location">
    <subcellularLocation>
        <location evidence="1 6">Membrane</location>
        <topology evidence="1 6">Multi-pass membrane protein</topology>
    </subcellularLocation>
</comment>
<dbReference type="RefSeq" id="WP_252165621.1">
    <property type="nucleotide sequence ID" value="NZ_CP084930.1"/>
</dbReference>
<evidence type="ECO:0000256" key="5">
    <source>
        <dbReference type="ARBA" id="ARBA00023136"/>
    </source>
</evidence>
<feature type="transmembrane region" description="Helical" evidence="6">
    <location>
        <begin position="96"/>
        <end position="113"/>
    </location>
</feature>
<name>A0ABY4X4J5_9SPHN</name>
<dbReference type="EMBL" id="CP084930">
    <property type="protein sequence ID" value="USI71809.1"/>
    <property type="molecule type" value="Genomic_DNA"/>
</dbReference>
<accession>A0ABY4X4J5</accession>
<organism evidence="7 8">
    <name type="scientific">Sphingomonas morindae</name>
    <dbReference type="NCBI Taxonomy" id="1541170"/>
    <lineage>
        <taxon>Bacteria</taxon>
        <taxon>Pseudomonadati</taxon>
        <taxon>Pseudomonadota</taxon>
        <taxon>Alphaproteobacteria</taxon>
        <taxon>Sphingomonadales</taxon>
        <taxon>Sphingomonadaceae</taxon>
        <taxon>Sphingomonas</taxon>
    </lineage>
</organism>
<gene>
    <name evidence="7" type="ORF">LHA26_10795</name>
</gene>
<feature type="transmembrane region" description="Helical" evidence="6">
    <location>
        <begin position="67"/>
        <end position="84"/>
    </location>
</feature>
<evidence type="ECO:0000256" key="6">
    <source>
        <dbReference type="RuleBase" id="RU365102"/>
    </source>
</evidence>
<evidence type="ECO:0000256" key="1">
    <source>
        <dbReference type="ARBA" id="ARBA00004141"/>
    </source>
</evidence>
<keyword evidence="3 6" id="KW-0812">Transmembrane</keyword>
<evidence type="ECO:0000256" key="4">
    <source>
        <dbReference type="ARBA" id="ARBA00022989"/>
    </source>
</evidence>
<evidence type="ECO:0000256" key="2">
    <source>
        <dbReference type="ARBA" id="ARBA00009190"/>
    </source>
</evidence>
<evidence type="ECO:0000313" key="7">
    <source>
        <dbReference type="EMBL" id="USI71809.1"/>
    </source>
</evidence>
<keyword evidence="4 6" id="KW-1133">Transmembrane helix</keyword>
<proteinExistence type="inferred from homology"/>
<feature type="transmembrane region" description="Helical" evidence="6">
    <location>
        <begin position="120"/>
        <end position="144"/>
    </location>
</feature>
<keyword evidence="5 6" id="KW-0472">Membrane</keyword>
<dbReference type="InterPro" id="IPR001727">
    <property type="entry name" value="GDT1-like"/>
</dbReference>